<dbReference type="AlphaFoldDB" id="A0A2P5B5D7"/>
<protein>
    <submittedName>
        <fullName evidence="2">Uncharacterized protein</fullName>
    </submittedName>
</protein>
<sequence>MASLDPDIAKTQEERKKMEQRLDSLNSLTFDTDVYGGNDKDTYVSSIPVTDDDDNSTPWIMKLRASWRLTLPPKDLYRLRRLNRLISPDRNDPFAPGEKTPDPSVRIYAVAMREAALKREEETPTLIAKKKKEEEEAAKAAAEKGETGHGCCGCPTEEEE</sequence>
<dbReference type="STRING" id="3476.A0A2P5B5D7"/>
<feature type="region of interest" description="Disordered" evidence="1">
    <location>
        <begin position="124"/>
        <end position="160"/>
    </location>
</feature>
<reference evidence="3" key="1">
    <citation type="submission" date="2016-06" db="EMBL/GenBank/DDBJ databases">
        <title>Parallel loss of symbiosis genes in relatives of nitrogen-fixing non-legume Parasponia.</title>
        <authorList>
            <person name="Van Velzen R."/>
            <person name="Holmer R."/>
            <person name="Bu F."/>
            <person name="Rutten L."/>
            <person name="Van Zeijl A."/>
            <person name="Liu W."/>
            <person name="Santuari L."/>
            <person name="Cao Q."/>
            <person name="Sharma T."/>
            <person name="Shen D."/>
            <person name="Roswanjaya Y."/>
            <person name="Wardhani T."/>
            <person name="Kalhor M.S."/>
            <person name="Jansen J."/>
            <person name="Van den Hoogen J."/>
            <person name="Gungor B."/>
            <person name="Hartog M."/>
            <person name="Hontelez J."/>
            <person name="Verver J."/>
            <person name="Yang W.-C."/>
            <person name="Schijlen E."/>
            <person name="Repin R."/>
            <person name="Schilthuizen M."/>
            <person name="Schranz E."/>
            <person name="Heidstra R."/>
            <person name="Miyata K."/>
            <person name="Fedorova E."/>
            <person name="Kohlen W."/>
            <person name="Bisseling T."/>
            <person name="Smit S."/>
            <person name="Geurts R."/>
        </authorList>
    </citation>
    <scope>NUCLEOTIDE SEQUENCE [LARGE SCALE GENOMIC DNA]</scope>
    <source>
        <strain evidence="3">cv. WU1-14</strain>
    </source>
</reference>
<proteinExistence type="predicted"/>
<gene>
    <name evidence="2" type="ORF">PanWU01x14_269370</name>
</gene>
<name>A0A2P5B5D7_PARAD</name>
<feature type="compositionally biased region" description="Basic and acidic residues" evidence="1">
    <location>
        <begin position="7"/>
        <end position="22"/>
    </location>
</feature>
<dbReference type="OrthoDB" id="1741306at2759"/>
<feature type="region of interest" description="Disordered" evidence="1">
    <location>
        <begin position="1"/>
        <end position="55"/>
    </location>
</feature>
<organism evidence="2 3">
    <name type="scientific">Parasponia andersonii</name>
    <name type="common">Sponia andersonii</name>
    <dbReference type="NCBI Taxonomy" id="3476"/>
    <lineage>
        <taxon>Eukaryota</taxon>
        <taxon>Viridiplantae</taxon>
        <taxon>Streptophyta</taxon>
        <taxon>Embryophyta</taxon>
        <taxon>Tracheophyta</taxon>
        <taxon>Spermatophyta</taxon>
        <taxon>Magnoliopsida</taxon>
        <taxon>eudicotyledons</taxon>
        <taxon>Gunneridae</taxon>
        <taxon>Pentapetalae</taxon>
        <taxon>rosids</taxon>
        <taxon>fabids</taxon>
        <taxon>Rosales</taxon>
        <taxon>Cannabaceae</taxon>
        <taxon>Parasponia</taxon>
    </lineage>
</organism>
<accession>A0A2P5B5D7</accession>
<evidence type="ECO:0000313" key="3">
    <source>
        <dbReference type="Proteomes" id="UP000237105"/>
    </source>
</evidence>
<feature type="compositionally biased region" description="Basic and acidic residues" evidence="1">
    <location>
        <begin position="131"/>
        <end position="147"/>
    </location>
</feature>
<keyword evidence="3" id="KW-1185">Reference proteome</keyword>
<evidence type="ECO:0000313" key="2">
    <source>
        <dbReference type="EMBL" id="PON44001.1"/>
    </source>
</evidence>
<evidence type="ECO:0000256" key="1">
    <source>
        <dbReference type="SAM" id="MobiDB-lite"/>
    </source>
</evidence>
<comment type="caution">
    <text evidence="2">The sequence shown here is derived from an EMBL/GenBank/DDBJ whole genome shotgun (WGS) entry which is preliminary data.</text>
</comment>
<dbReference type="Proteomes" id="UP000237105">
    <property type="component" value="Unassembled WGS sequence"/>
</dbReference>
<dbReference type="EMBL" id="JXTB01000359">
    <property type="protein sequence ID" value="PON44001.1"/>
    <property type="molecule type" value="Genomic_DNA"/>
</dbReference>